<dbReference type="EMBL" id="MASJ01000039">
    <property type="protein sequence ID" value="OCS83023.1"/>
    <property type="molecule type" value="Genomic_DNA"/>
</dbReference>
<dbReference type="RefSeq" id="WP_066547963.1">
    <property type="nucleotide sequence ID" value="NZ_MASJ01000039.1"/>
</dbReference>
<evidence type="ECO:0000313" key="2">
    <source>
        <dbReference type="Proteomes" id="UP000093199"/>
    </source>
</evidence>
<dbReference type="Proteomes" id="UP000093199">
    <property type="component" value="Unassembled WGS sequence"/>
</dbReference>
<dbReference type="AlphaFoldDB" id="A0A1C0Y7A6"/>
<organism evidence="1 2">
    <name type="scientific">Caryophanon tenue</name>
    <dbReference type="NCBI Taxonomy" id="33978"/>
    <lineage>
        <taxon>Bacteria</taxon>
        <taxon>Bacillati</taxon>
        <taxon>Bacillota</taxon>
        <taxon>Bacilli</taxon>
        <taxon>Bacillales</taxon>
        <taxon>Caryophanaceae</taxon>
        <taxon>Caryophanon</taxon>
    </lineage>
</organism>
<protein>
    <submittedName>
        <fullName evidence="1">Uncharacterized protein</fullName>
    </submittedName>
</protein>
<accession>A0A1C0Y7A6</accession>
<dbReference type="OrthoDB" id="1623656at2"/>
<name>A0A1C0Y7A6_9BACL</name>
<comment type="caution">
    <text evidence="1">The sequence shown here is derived from an EMBL/GenBank/DDBJ whole genome shotgun (WGS) entry which is preliminary data.</text>
</comment>
<keyword evidence="2" id="KW-1185">Reference proteome</keyword>
<proteinExistence type="predicted"/>
<evidence type="ECO:0000313" key="1">
    <source>
        <dbReference type="EMBL" id="OCS83023.1"/>
    </source>
</evidence>
<gene>
    <name evidence="1" type="ORF">A6M13_06370</name>
</gene>
<sequence>MKAFYEALRRHDDELATFYFEKWQKTAFRTYTVQHFCEEIGRLRKVYKETKRQQALLFAEIIGQQMVAAFPQHVYATQQYGWVLYDLYVKNTQQPLQKRIDKAQEILQLTTAATYSPFEVTIWKLLQLYETSGAPTETCMALVDKLDRHTLSRDELRIERQGELKIYPSSREKYYRTKIRYLFKDKHYRECYKVCYQFLYESHITVRDSYAVHEKMLQCLCEIGRYEDALQFATSLAHHQEQRYILLLQKVCGYILANVGGPQTEALRHMPLIGMSTLQQHEHEMNVQIGVVHKQIYGQWQKWQ</sequence>
<reference evidence="1 2" key="1">
    <citation type="submission" date="2016-07" db="EMBL/GenBank/DDBJ databases">
        <title>Caryophanon tenue genome sequencing.</title>
        <authorList>
            <person name="Verma A."/>
            <person name="Pal Y."/>
            <person name="Krishnamurthi S."/>
        </authorList>
    </citation>
    <scope>NUCLEOTIDE SEQUENCE [LARGE SCALE GENOMIC DNA]</scope>
    <source>
        <strain evidence="1 2">DSM 14152</strain>
    </source>
</reference>